<accession>A0ABP0IGE7</accession>
<organism evidence="1 3">
    <name type="scientific">Durusdinium trenchii</name>
    <dbReference type="NCBI Taxonomy" id="1381693"/>
    <lineage>
        <taxon>Eukaryota</taxon>
        <taxon>Sar</taxon>
        <taxon>Alveolata</taxon>
        <taxon>Dinophyceae</taxon>
        <taxon>Suessiales</taxon>
        <taxon>Symbiodiniaceae</taxon>
        <taxon>Durusdinium</taxon>
    </lineage>
</organism>
<keyword evidence="3" id="KW-1185">Reference proteome</keyword>
<comment type="caution">
    <text evidence="1">The sequence shown here is derived from an EMBL/GenBank/DDBJ whole genome shotgun (WGS) entry which is preliminary data.</text>
</comment>
<sequence length="159" mass="16886">MCGFSLAWCSWNVDVRCQKCRLQATKHQSLSKTNLADQALNRMAQTARAMVLLAFLLIGLGGITHRHPFVDSSDDGLDGGQIDTSFVVPHMANFAGSRGLSLNSHIVMKAKEKDKQQCEAQCGAASSSCCAGCTRSPPPLRGPCMALCGSAFVACMASC</sequence>
<dbReference type="EMBL" id="CAXAMN010002592">
    <property type="protein sequence ID" value="CAK9000374.1"/>
    <property type="molecule type" value="Genomic_DNA"/>
</dbReference>
<dbReference type="EMBL" id="CAXAMN010025328">
    <property type="protein sequence ID" value="CAK9094341.1"/>
    <property type="molecule type" value="Genomic_DNA"/>
</dbReference>
<evidence type="ECO:0000313" key="3">
    <source>
        <dbReference type="Proteomes" id="UP001642484"/>
    </source>
</evidence>
<name>A0ABP0IGE7_9DINO</name>
<protein>
    <submittedName>
        <fullName evidence="1">Uncharacterized protein</fullName>
    </submittedName>
</protein>
<dbReference type="Proteomes" id="UP001642484">
    <property type="component" value="Unassembled WGS sequence"/>
</dbReference>
<proteinExistence type="predicted"/>
<gene>
    <name evidence="2" type="ORF">CCMP2556_LOCUS45000</name>
    <name evidence="1" type="ORF">CCMP2556_LOCUS6044</name>
</gene>
<reference evidence="1 3" key="1">
    <citation type="submission" date="2024-02" db="EMBL/GenBank/DDBJ databases">
        <authorList>
            <person name="Chen Y."/>
            <person name="Shah S."/>
            <person name="Dougan E. K."/>
            <person name="Thang M."/>
            <person name="Chan C."/>
        </authorList>
    </citation>
    <scope>NUCLEOTIDE SEQUENCE [LARGE SCALE GENOMIC DNA]</scope>
</reference>
<evidence type="ECO:0000313" key="1">
    <source>
        <dbReference type="EMBL" id="CAK9000374.1"/>
    </source>
</evidence>
<evidence type="ECO:0000313" key="2">
    <source>
        <dbReference type="EMBL" id="CAK9094341.1"/>
    </source>
</evidence>